<evidence type="ECO:0000313" key="2">
    <source>
        <dbReference type="Proteomes" id="UP000648801"/>
    </source>
</evidence>
<keyword evidence="2" id="KW-1185">Reference proteome</keyword>
<proteinExistence type="predicted"/>
<name>A0A916W673_9BACT</name>
<dbReference type="EMBL" id="BMJB01000001">
    <property type="protein sequence ID" value="GGA71317.1"/>
    <property type="molecule type" value="Genomic_DNA"/>
</dbReference>
<gene>
    <name evidence="1" type="ORF">GCM10011507_23720</name>
</gene>
<comment type="caution">
    <text evidence="1">The sequence shown here is derived from an EMBL/GenBank/DDBJ whole genome shotgun (WGS) entry which is preliminary data.</text>
</comment>
<reference evidence="1" key="2">
    <citation type="submission" date="2020-09" db="EMBL/GenBank/DDBJ databases">
        <authorList>
            <person name="Sun Q."/>
            <person name="Zhou Y."/>
        </authorList>
    </citation>
    <scope>NUCLEOTIDE SEQUENCE</scope>
    <source>
        <strain evidence="1">CGMCC 1.15447</strain>
    </source>
</reference>
<organism evidence="1 2">
    <name type="scientific">Edaphobacter acidisoli</name>
    <dbReference type="NCBI Taxonomy" id="2040573"/>
    <lineage>
        <taxon>Bacteria</taxon>
        <taxon>Pseudomonadati</taxon>
        <taxon>Acidobacteriota</taxon>
        <taxon>Terriglobia</taxon>
        <taxon>Terriglobales</taxon>
        <taxon>Acidobacteriaceae</taxon>
        <taxon>Edaphobacter</taxon>
    </lineage>
</organism>
<sequence>MWATDTASGSFDFAQDDGGFGLVRVPPERLWLGSEQQIPPPSTSLEMKKAAGRSVALEDGFHFGGCGWGDH</sequence>
<evidence type="ECO:0000313" key="1">
    <source>
        <dbReference type="EMBL" id="GGA71317.1"/>
    </source>
</evidence>
<protein>
    <submittedName>
        <fullName evidence="1">Uncharacterized protein</fullName>
    </submittedName>
</protein>
<dbReference type="AlphaFoldDB" id="A0A916W673"/>
<dbReference type="Proteomes" id="UP000648801">
    <property type="component" value="Unassembled WGS sequence"/>
</dbReference>
<accession>A0A916W673</accession>
<reference evidence="1" key="1">
    <citation type="journal article" date="2014" name="Int. J. Syst. Evol. Microbiol.">
        <title>Complete genome sequence of Corynebacterium casei LMG S-19264T (=DSM 44701T), isolated from a smear-ripened cheese.</title>
        <authorList>
            <consortium name="US DOE Joint Genome Institute (JGI-PGF)"/>
            <person name="Walter F."/>
            <person name="Albersmeier A."/>
            <person name="Kalinowski J."/>
            <person name="Ruckert C."/>
        </authorList>
    </citation>
    <scope>NUCLEOTIDE SEQUENCE</scope>
    <source>
        <strain evidence="1">CGMCC 1.15447</strain>
    </source>
</reference>